<feature type="domain" description="NAD-dependent epimerase/dehydratase" evidence="2">
    <location>
        <begin position="7"/>
        <end position="186"/>
    </location>
</feature>
<feature type="non-terminal residue" evidence="3">
    <location>
        <position position="186"/>
    </location>
</feature>
<organism evidence="3">
    <name type="scientific">marine metagenome</name>
    <dbReference type="NCBI Taxonomy" id="408172"/>
    <lineage>
        <taxon>unclassified sequences</taxon>
        <taxon>metagenomes</taxon>
        <taxon>ecological metagenomes</taxon>
    </lineage>
</organism>
<evidence type="ECO:0000313" key="3">
    <source>
        <dbReference type="EMBL" id="SVD09958.1"/>
    </source>
</evidence>
<dbReference type="EMBL" id="UINC01129515">
    <property type="protein sequence ID" value="SVD09958.1"/>
    <property type="molecule type" value="Genomic_DNA"/>
</dbReference>
<name>A0A382SL86_9ZZZZ</name>
<sequence length="186" mass="20217">MAQQHFFVTGAMGCVGAWVVRNLVQENSSVTVFDLSTDRHRLELIMTADELARVTFIQGDLTQTNTVRDALTDSEATHIIHLGALQVPFCKADPPVGAAVNVLGTVNMFEAAKAAGIGQLVYASSAGVYGTKDMYTENLLQHDSPLYPLSHYGVYKQANEGSARVYWLDDQIASIGFRPYTVYGPG</sequence>
<protein>
    <recommendedName>
        <fullName evidence="2">NAD-dependent epimerase/dehydratase domain-containing protein</fullName>
    </recommendedName>
</protein>
<comment type="similarity">
    <text evidence="1">Belongs to the NAD(P)-dependent epimerase/dehydratase family.</text>
</comment>
<accession>A0A382SL86</accession>
<dbReference type="AlphaFoldDB" id="A0A382SL86"/>
<proteinExistence type="inferred from homology"/>
<dbReference type="CDD" id="cd08946">
    <property type="entry name" value="SDR_e"/>
    <property type="match status" value="1"/>
</dbReference>
<dbReference type="Gene3D" id="3.40.50.720">
    <property type="entry name" value="NAD(P)-binding Rossmann-like Domain"/>
    <property type="match status" value="1"/>
</dbReference>
<dbReference type="InterPro" id="IPR001509">
    <property type="entry name" value="Epimerase_deHydtase"/>
</dbReference>
<gene>
    <name evidence="3" type="ORF">METZ01_LOCUS362812</name>
</gene>
<dbReference type="PANTHER" id="PTHR43000">
    <property type="entry name" value="DTDP-D-GLUCOSE 4,6-DEHYDRATASE-RELATED"/>
    <property type="match status" value="1"/>
</dbReference>
<dbReference type="Pfam" id="PF01370">
    <property type="entry name" value="Epimerase"/>
    <property type="match status" value="1"/>
</dbReference>
<dbReference type="SUPFAM" id="SSF51735">
    <property type="entry name" value="NAD(P)-binding Rossmann-fold domains"/>
    <property type="match status" value="1"/>
</dbReference>
<dbReference type="InterPro" id="IPR036291">
    <property type="entry name" value="NAD(P)-bd_dom_sf"/>
</dbReference>
<reference evidence="3" key="1">
    <citation type="submission" date="2018-05" db="EMBL/GenBank/DDBJ databases">
        <authorList>
            <person name="Lanie J.A."/>
            <person name="Ng W.-L."/>
            <person name="Kazmierczak K.M."/>
            <person name="Andrzejewski T.M."/>
            <person name="Davidsen T.M."/>
            <person name="Wayne K.J."/>
            <person name="Tettelin H."/>
            <person name="Glass J.I."/>
            <person name="Rusch D."/>
            <person name="Podicherti R."/>
            <person name="Tsui H.-C.T."/>
            <person name="Winkler M.E."/>
        </authorList>
    </citation>
    <scope>NUCLEOTIDE SEQUENCE</scope>
</reference>
<evidence type="ECO:0000256" key="1">
    <source>
        <dbReference type="ARBA" id="ARBA00007637"/>
    </source>
</evidence>
<evidence type="ECO:0000259" key="2">
    <source>
        <dbReference type="Pfam" id="PF01370"/>
    </source>
</evidence>